<dbReference type="PANTHER" id="PTHR33540:SF2">
    <property type="entry name" value="TRNA THREONYLCARBAMOYLADENOSINE BIOSYNTHESIS PROTEIN TSAE"/>
    <property type="match status" value="1"/>
</dbReference>
<comment type="subcellular location">
    <subcellularLocation>
        <location evidence="1">Cytoplasm</location>
    </subcellularLocation>
</comment>
<dbReference type="AlphaFoldDB" id="U4KND9"/>
<evidence type="ECO:0000313" key="12">
    <source>
        <dbReference type="Proteomes" id="UP000032740"/>
    </source>
</evidence>
<protein>
    <recommendedName>
        <fullName evidence="3">tRNA threonylcarbamoyladenosine biosynthesis protein TsaE</fullName>
    </recommendedName>
    <alternativeName>
        <fullName evidence="10">t(6)A37 threonylcarbamoyladenosine biosynthesis protein TsaE</fullName>
    </alternativeName>
</protein>
<accession>U4KND9</accession>
<evidence type="ECO:0000313" key="11">
    <source>
        <dbReference type="EMBL" id="CCV63695.1"/>
    </source>
</evidence>
<evidence type="ECO:0000256" key="7">
    <source>
        <dbReference type="ARBA" id="ARBA00022741"/>
    </source>
</evidence>
<dbReference type="GO" id="GO:0002949">
    <property type="term" value="P:tRNA threonylcarbamoyladenosine modification"/>
    <property type="evidence" value="ECO:0007669"/>
    <property type="project" value="InterPro"/>
</dbReference>
<evidence type="ECO:0000256" key="4">
    <source>
        <dbReference type="ARBA" id="ARBA00022490"/>
    </source>
</evidence>
<dbReference type="InterPro" id="IPR003442">
    <property type="entry name" value="T6A_TsaE"/>
</dbReference>
<evidence type="ECO:0000256" key="2">
    <source>
        <dbReference type="ARBA" id="ARBA00007599"/>
    </source>
</evidence>
<dbReference type="STRING" id="1318466.BN85401180"/>
<dbReference type="RefSeq" id="WP_026654515.1">
    <property type="nucleotide sequence ID" value="NC_022538.1"/>
</dbReference>
<comment type="similarity">
    <text evidence="2">Belongs to the TsaE family.</text>
</comment>
<reference evidence="11 12" key="1">
    <citation type="journal article" date="2013" name="J. Mol. Microbiol. Biotechnol.">
        <title>Analysis of the Complete Genomes of Acholeplasma brassicae , A. palmae and A. laidlawii and Their Comparison to the Obligate Parasites from ' Candidatus Phytoplasma'.</title>
        <authorList>
            <person name="Kube M."/>
            <person name="Siewert C."/>
            <person name="Migdoll A.M."/>
            <person name="Duduk B."/>
            <person name="Holz S."/>
            <person name="Rabus R."/>
            <person name="Seemuller E."/>
            <person name="Mitrovic J."/>
            <person name="Muller I."/>
            <person name="Buttner C."/>
            <person name="Reinhardt R."/>
        </authorList>
    </citation>
    <scope>NUCLEOTIDE SEQUENCE [LARGE SCALE GENOMIC DNA]</scope>
    <source>
        <strain evidence="11 12">J233</strain>
    </source>
</reference>
<dbReference type="GO" id="GO:0005737">
    <property type="term" value="C:cytoplasm"/>
    <property type="evidence" value="ECO:0007669"/>
    <property type="project" value="UniProtKB-SubCell"/>
</dbReference>
<dbReference type="InterPro" id="IPR027417">
    <property type="entry name" value="P-loop_NTPase"/>
</dbReference>
<dbReference type="EMBL" id="FO681347">
    <property type="protein sequence ID" value="CCV63695.1"/>
    <property type="molecule type" value="Genomic_DNA"/>
</dbReference>
<evidence type="ECO:0000256" key="3">
    <source>
        <dbReference type="ARBA" id="ARBA00019010"/>
    </source>
</evidence>
<gene>
    <name evidence="11" type="ORF">BN85401180</name>
</gene>
<dbReference type="Gene3D" id="3.40.50.300">
    <property type="entry name" value="P-loop containing nucleotide triphosphate hydrolases"/>
    <property type="match status" value="1"/>
</dbReference>
<keyword evidence="4" id="KW-0963">Cytoplasm</keyword>
<dbReference type="GO" id="GO:0046872">
    <property type="term" value="F:metal ion binding"/>
    <property type="evidence" value="ECO:0007669"/>
    <property type="project" value="UniProtKB-KW"/>
</dbReference>
<keyword evidence="6" id="KW-0479">Metal-binding</keyword>
<evidence type="ECO:0000256" key="5">
    <source>
        <dbReference type="ARBA" id="ARBA00022694"/>
    </source>
</evidence>
<dbReference type="Pfam" id="PF02367">
    <property type="entry name" value="TsaE"/>
    <property type="match status" value="1"/>
</dbReference>
<keyword evidence="12" id="KW-1185">Reference proteome</keyword>
<evidence type="ECO:0000256" key="8">
    <source>
        <dbReference type="ARBA" id="ARBA00022840"/>
    </source>
</evidence>
<evidence type="ECO:0000256" key="10">
    <source>
        <dbReference type="ARBA" id="ARBA00032441"/>
    </source>
</evidence>
<dbReference type="NCBIfam" id="TIGR00150">
    <property type="entry name" value="T6A_YjeE"/>
    <property type="match status" value="1"/>
</dbReference>
<dbReference type="KEGG" id="apal:BN85401180"/>
<evidence type="ECO:0000256" key="9">
    <source>
        <dbReference type="ARBA" id="ARBA00022842"/>
    </source>
</evidence>
<keyword evidence="9" id="KW-0460">Magnesium</keyword>
<dbReference type="Proteomes" id="UP000032740">
    <property type="component" value="Chromosome"/>
</dbReference>
<proteinExistence type="inferred from homology"/>
<keyword evidence="7" id="KW-0547">Nucleotide-binding</keyword>
<sequence>MIKITHDFNETIEFGKWLGEILKNRKTVVLLEGDLGAGKTTFTKGLAKALGITRNISSPTFTIMKSYEFNHDKIMHHLDLYRLTENTEDYDLLEYIEEGDLVVIEWPKQAPQLLPKNYIEIFIKYIDDNTREFEINLFGDTTDLEMLK</sequence>
<evidence type="ECO:0000256" key="6">
    <source>
        <dbReference type="ARBA" id="ARBA00022723"/>
    </source>
</evidence>
<evidence type="ECO:0000256" key="1">
    <source>
        <dbReference type="ARBA" id="ARBA00004496"/>
    </source>
</evidence>
<organism evidence="11 12">
    <name type="scientific">Alteracholeplasma palmae (strain ATCC 49389 / J233)</name>
    <name type="common">Acholeplasma palmae</name>
    <dbReference type="NCBI Taxonomy" id="1318466"/>
    <lineage>
        <taxon>Bacteria</taxon>
        <taxon>Bacillati</taxon>
        <taxon>Mycoplasmatota</taxon>
        <taxon>Mollicutes</taxon>
        <taxon>Acholeplasmatales</taxon>
        <taxon>Acholeplasmataceae</taxon>
        <taxon>Acholeplasma</taxon>
    </lineage>
</organism>
<name>U4KND9_ALTPJ</name>
<dbReference type="GO" id="GO:0005524">
    <property type="term" value="F:ATP binding"/>
    <property type="evidence" value="ECO:0007669"/>
    <property type="project" value="UniProtKB-KW"/>
</dbReference>
<keyword evidence="5" id="KW-0819">tRNA processing</keyword>
<keyword evidence="8" id="KW-0067">ATP-binding</keyword>
<dbReference type="OrthoDB" id="9815896at2"/>
<dbReference type="PANTHER" id="PTHR33540">
    <property type="entry name" value="TRNA THREONYLCARBAMOYLADENOSINE BIOSYNTHESIS PROTEIN TSAE"/>
    <property type="match status" value="1"/>
</dbReference>
<dbReference type="HOGENOM" id="CLU_087829_3_0_14"/>
<dbReference type="SUPFAM" id="SSF52540">
    <property type="entry name" value="P-loop containing nucleoside triphosphate hydrolases"/>
    <property type="match status" value="1"/>
</dbReference>